<evidence type="ECO:0000313" key="3">
    <source>
        <dbReference type="Proteomes" id="UP001341840"/>
    </source>
</evidence>
<keyword evidence="3" id="KW-1185">Reference proteome</keyword>
<protein>
    <recommendedName>
        <fullName evidence="1">Histone H2A</fullName>
    </recommendedName>
</protein>
<proteinExistence type="inferred from homology"/>
<keyword evidence="1" id="KW-0544">Nucleosome core</keyword>
<comment type="subunit">
    <text evidence="1">The nucleosome is a histone octamer containing two molecules each of H2A, H2B, H3 and H4 assembled in one H3-H4 heterotetramer and two H2A-H2B heterodimers. The octamer wraps approximately 147 bp of DNA.</text>
</comment>
<evidence type="ECO:0000256" key="1">
    <source>
        <dbReference type="RuleBase" id="RU003767"/>
    </source>
</evidence>
<gene>
    <name evidence="2" type="ORF">PIB30_049876</name>
</gene>
<keyword evidence="1" id="KW-0238">DNA-binding</keyword>
<organism evidence="2 3">
    <name type="scientific">Stylosanthes scabra</name>
    <dbReference type="NCBI Taxonomy" id="79078"/>
    <lineage>
        <taxon>Eukaryota</taxon>
        <taxon>Viridiplantae</taxon>
        <taxon>Streptophyta</taxon>
        <taxon>Embryophyta</taxon>
        <taxon>Tracheophyta</taxon>
        <taxon>Spermatophyta</taxon>
        <taxon>Magnoliopsida</taxon>
        <taxon>eudicotyledons</taxon>
        <taxon>Gunneridae</taxon>
        <taxon>Pentapetalae</taxon>
        <taxon>rosids</taxon>
        <taxon>fabids</taxon>
        <taxon>Fabales</taxon>
        <taxon>Fabaceae</taxon>
        <taxon>Papilionoideae</taxon>
        <taxon>50 kb inversion clade</taxon>
        <taxon>dalbergioids sensu lato</taxon>
        <taxon>Dalbergieae</taxon>
        <taxon>Pterocarpus clade</taxon>
        <taxon>Stylosanthes</taxon>
    </lineage>
</organism>
<dbReference type="InterPro" id="IPR002119">
    <property type="entry name" value="Histone_H2A"/>
</dbReference>
<evidence type="ECO:0000313" key="2">
    <source>
        <dbReference type="EMBL" id="MED6172421.1"/>
    </source>
</evidence>
<dbReference type="PANTHER" id="PTHR23430">
    <property type="entry name" value="HISTONE H2A"/>
    <property type="match status" value="1"/>
</dbReference>
<reference evidence="2 3" key="1">
    <citation type="journal article" date="2023" name="Plants (Basel)">
        <title>Bridging the Gap: Combining Genomics and Transcriptomics Approaches to Understand Stylosanthes scabra, an Orphan Legume from the Brazilian Caatinga.</title>
        <authorList>
            <person name="Ferreira-Neto J.R.C."/>
            <person name="da Silva M.D."/>
            <person name="Binneck E."/>
            <person name="de Melo N.F."/>
            <person name="da Silva R.H."/>
            <person name="de Melo A.L.T.M."/>
            <person name="Pandolfi V."/>
            <person name="Bustamante F.O."/>
            <person name="Brasileiro-Vidal A.C."/>
            <person name="Benko-Iseppon A.M."/>
        </authorList>
    </citation>
    <scope>NUCLEOTIDE SEQUENCE [LARGE SCALE GENOMIC DNA]</scope>
    <source>
        <tissue evidence="2">Leaves</tissue>
    </source>
</reference>
<dbReference type="EMBL" id="JASCZI010151373">
    <property type="protein sequence ID" value="MED6172421.1"/>
    <property type="molecule type" value="Genomic_DNA"/>
</dbReference>
<accession>A0ABU6VJF9</accession>
<dbReference type="Proteomes" id="UP001341840">
    <property type="component" value="Unassembled WGS sequence"/>
</dbReference>
<dbReference type="PRINTS" id="PR00620">
    <property type="entry name" value="HISTONEH2A"/>
</dbReference>
<dbReference type="SUPFAM" id="SSF47113">
    <property type="entry name" value="Histone-fold"/>
    <property type="match status" value="1"/>
</dbReference>
<sequence length="101" mass="11123">MDEATTTITTATTTTTTTFKAASGRREHQMKKVISKSTKAGIQFIVDHIARYMKNICYSKRLDTGAPIYLAAVVEYLAAEVTMEPSTIWDLFGASGLPHIH</sequence>
<dbReference type="SMART" id="SM00414">
    <property type="entry name" value="H2A"/>
    <property type="match status" value="1"/>
</dbReference>
<dbReference type="InterPro" id="IPR009072">
    <property type="entry name" value="Histone-fold"/>
</dbReference>
<keyword evidence="1" id="KW-0539">Nucleus</keyword>
<comment type="caution">
    <text evidence="2">The sequence shown here is derived from an EMBL/GenBank/DDBJ whole genome shotgun (WGS) entry which is preliminary data.</text>
</comment>
<dbReference type="Gene3D" id="1.10.20.10">
    <property type="entry name" value="Histone, subunit A"/>
    <property type="match status" value="1"/>
</dbReference>
<comment type="subcellular location">
    <subcellularLocation>
        <location evidence="1">Nucleus</location>
    </subcellularLocation>
</comment>
<comment type="similarity">
    <text evidence="1">Belongs to the histone H2A family.</text>
</comment>
<name>A0ABU6VJF9_9FABA</name>
<keyword evidence="1" id="KW-0158">Chromosome</keyword>